<dbReference type="PANTHER" id="PTHR47366:SF1">
    <property type="entry name" value="TWO-ON-TWO HEMOGLOBIN-3"/>
    <property type="match status" value="1"/>
</dbReference>
<keyword evidence="8" id="KW-1185">Reference proteome</keyword>
<proteinExistence type="inferred from homology"/>
<comment type="similarity">
    <text evidence="5">Belongs to the truncated hemoglobin family. Group II subfamily.</text>
</comment>
<sequence>MTSPSGPASDPATAPLPPRTNLGMPQTGVPAGGAPSSMVRPGSTLPGRAVRIGAAPETGTADDGTAGEEAAPPLGRIPGWVGDGYDEDQSAFEGTFYHQVGGRETFRRLAEKFYEGVAADPGFRAMYPEEDLYPAQMRLQMFLEQYWGGPGTYSQRRGHPRLRMRHMPYPVDSGARDTWLRHMRAAVEALDLPPLQAETLWDYFDRAAHSLQNRPG</sequence>
<evidence type="ECO:0000313" key="7">
    <source>
        <dbReference type="EMBL" id="GAA3686736.1"/>
    </source>
</evidence>
<keyword evidence="3" id="KW-0479">Metal-binding</keyword>
<dbReference type="PANTHER" id="PTHR47366">
    <property type="entry name" value="TWO-ON-TWO HEMOGLOBIN-3"/>
    <property type="match status" value="1"/>
</dbReference>
<keyword evidence="4" id="KW-0408">Iron</keyword>
<dbReference type="InterPro" id="IPR044203">
    <property type="entry name" value="GlbO/GLB3-like"/>
</dbReference>
<dbReference type="InterPro" id="IPR012292">
    <property type="entry name" value="Globin/Proto"/>
</dbReference>
<dbReference type="SUPFAM" id="SSF46458">
    <property type="entry name" value="Globin-like"/>
    <property type="match status" value="1"/>
</dbReference>
<organism evidence="7 8">
    <name type="scientific">Arthrobacter ginkgonis</name>
    <dbReference type="NCBI Taxonomy" id="1630594"/>
    <lineage>
        <taxon>Bacteria</taxon>
        <taxon>Bacillati</taxon>
        <taxon>Actinomycetota</taxon>
        <taxon>Actinomycetes</taxon>
        <taxon>Micrococcales</taxon>
        <taxon>Micrococcaceae</taxon>
        <taxon>Arthrobacter</taxon>
    </lineage>
</organism>
<evidence type="ECO:0000256" key="1">
    <source>
        <dbReference type="ARBA" id="ARBA00022448"/>
    </source>
</evidence>
<evidence type="ECO:0000256" key="3">
    <source>
        <dbReference type="ARBA" id="ARBA00022723"/>
    </source>
</evidence>
<evidence type="ECO:0000256" key="2">
    <source>
        <dbReference type="ARBA" id="ARBA00022617"/>
    </source>
</evidence>
<keyword evidence="2" id="KW-0349">Heme</keyword>
<dbReference type="Proteomes" id="UP001500752">
    <property type="component" value="Unassembled WGS sequence"/>
</dbReference>
<accession>A0ABP7CFD1</accession>
<dbReference type="InterPro" id="IPR001486">
    <property type="entry name" value="Hemoglobin_trunc"/>
</dbReference>
<evidence type="ECO:0000256" key="4">
    <source>
        <dbReference type="ARBA" id="ARBA00023004"/>
    </source>
</evidence>
<feature type="region of interest" description="Disordered" evidence="6">
    <location>
        <begin position="1"/>
        <end position="75"/>
    </location>
</feature>
<protein>
    <recommendedName>
        <fullName evidence="9">Globin</fullName>
    </recommendedName>
</protein>
<dbReference type="Gene3D" id="1.10.490.10">
    <property type="entry name" value="Globins"/>
    <property type="match status" value="1"/>
</dbReference>
<keyword evidence="1" id="KW-0813">Transport</keyword>
<gene>
    <name evidence="7" type="ORF">GCM10023081_25040</name>
</gene>
<comment type="caution">
    <text evidence="7">The sequence shown here is derived from an EMBL/GenBank/DDBJ whole genome shotgun (WGS) entry which is preliminary data.</text>
</comment>
<dbReference type="EMBL" id="BAABEO010000017">
    <property type="protein sequence ID" value="GAA3686736.1"/>
    <property type="molecule type" value="Genomic_DNA"/>
</dbReference>
<dbReference type="CDD" id="cd14771">
    <property type="entry name" value="TrHb2_Mt-trHbO-like_O"/>
    <property type="match status" value="1"/>
</dbReference>
<evidence type="ECO:0000256" key="6">
    <source>
        <dbReference type="SAM" id="MobiDB-lite"/>
    </source>
</evidence>
<dbReference type="InterPro" id="IPR009050">
    <property type="entry name" value="Globin-like_sf"/>
</dbReference>
<name>A0ABP7CFD1_9MICC</name>
<dbReference type="Pfam" id="PF01152">
    <property type="entry name" value="Bac_globin"/>
    <property type="match status" value="1"/>
</dbReference>
<evidence type="ECO:0000256" key="5">
    <source>
        <dbReference type="ARBA" id="ARBA00034496"/>
    </source>
</evidence>
<reference evidence="8" key="1">
    <citation type="journal article" date="2019" name="Int. J. Syst. Evol. Microbiol.">
        <title>The Global Catalogue of Microorganisms (GCM) 10K type strain sequencing project: providing services to taxonomists for standard genome sequencing and annotation.</title>
        <authorList>
            <consortium name="The Broad Institute Genomics Platform"/>
            <consortium name="The Broad Institute Genome Sequencing Center for Infectious Disease"/>
            <person name="Wu L."/>
            <person name="Ma J."/>
        </authorList>
    </citation>
    <scope>NUCLEOTIDE SEQUENCE [LARGE SCALE GENOMIC DNA]</scope>
    <source>
        <strain evidence="8">JCM 30742</strain>
    </source>
</reference>
<evidence type="ECO:0008006" key="9">
    <source>
        <dbReference type="Google" id="ProtNLM"/>
    </source>
</evidence>
<evidence type="ECO:0000313" key="8">
    <source>
        <dbReference type="Proteomes" id="UP001500752"/>
    </source>
</evidence>